<keyword evidence="1" id="KW-0430">Lectin</keyword>
<dbReference type="InterPro" id="IPR018378">
    <property type="entry name" value="C-type_lectin_CS"/>
</dbReference>
<keyword evidence="3" id="KW-1133">Transmembrane helix</keyword>
<organism evidence="5 6">
    <name type="scientific">Astatotilapia calliptera</name>
    <name type="common">Eastern happy</name>
    <name type="synonym">Chromis callipterus</name>
    <dbReference type="NCBI Taxonomy" id="8154"/>
    <lineage>
        <taxon>Eukaryota</taxon>
        <taxon>Metazoa</taxon>
        <taxon>Chordata</taxon>
        <taxon>Craniata</taxon>
        <taxon>Vertebrata</taxon>
        <taxon>Euteleostomi</taxon>
        <taxon>Actinopterygii</taxon>
        <taxon>Neopterygii</taxon>
        <taxon>Teleostei</taxon>
        <taxon>Neoteleostei</taxon>
        <taxon>Acanthomorphata</taxon>
        <taxon>Ovalentaria</taxon>
        <taxon>Cichlomorphae</taxon>
        <taxon>Cichliformes</taxon>
        <taxon>Cichlidae</taxon>
        <taxon>African cichlids</taxon>
        <taxon>Pseudocrenilabrinae</taxon>
        <taxon>Haplochromini</taxon>
        <taxon>Astatotilapia</taxon>
    </lineage>
</organism>
<dbReference type="Proteomes" id="UP000265100">
    <property type="component" value="Chromosome 6"/>
</dbReference>
<reference evidence="5" key="4">
    <citation type="submission" date="2025-09" db="UniProtKB">
        <authorList>
            <consortium name="Ensembl"/>
        </authorList>
    </citation>
    <scope>IDENTIFICATION</scope>
</reference>
<reference evidence="6" key="2">
    <citation type="submission" date="2023-03" db="EMBL/GenBank/DDBJ databases">
        <authorList>
            <consortium name="Wellcome Sanger Institute Data Sharing"/>
        </authorList>
    </citation>
    <scope>NUCLEOTIDE SEQUENCE [LARGE SCALE GENOMIC DNA]</scope>
</reference>
<dbReference type="CDD" id="cd03590">
    <property type="entry name" value="CLECT_DC-SIGN_like"/>
    <property type="match status" value="1"/>
</dbReference>
<keyword evidence="6" id="KW-1185">Reference proteome</keyword>
<dbReference type="PROSITE" id="PS00615">
    <property type="entry name" value="C_TYPE_LECTIN_1"/>
    <property type="match status" value="1"/>
</dbReference>
<dbReference type="GeneTree" id="ENSGT01020000230338"/>
<evidence type="ECO:0000259" key="4">
    <source>
        <dbReference type="PROSITE" id="PS50041"/>
    </source>
</evidence>
<feature type="transmembrane region" description="Helical" evidence="3">
    <location>
        <begin position="21"/>
        <end position="45"/>
    </location>
</feature>
<dbReference type="GO" id="GO:0030246">
    <property type="term" value="F:carbohydrate binding"/>
    <property type="evidence" value="ECO:0007669"/>
    <property type="project" value="UniProtKB-KW"/>
</dbReference>
<name>A0AAX7SU44_ASTCA</name>
<protein>
    <recommendedName>
        <fullName evidence="4">C-type lectin domain-containing protein</fullName>
    </recommendedName>
</protein>
<keyword evidence="2" id="KW-1015">Disulfide bond</keyword>
<dbReference type="Ensembl" id="ENSACLT00000062459.1">
    <property type="protein sequence ID" value="ENSACLP00000048084.1"/>
    <property type="gene ID" value="ENSACLG00000002793.2"/>
</dbReference>
<reference evidence="5" key="3">
    <citation type="submission" date="2025-08" db="UniProtKB">
        <authorList>
            <consortium name="Ensembl"/>
        </authorList>
    </citation>
    <scope>IDENTIFICATION</scope>
</reference>
<sequence length="196" mass="23238">LSRRRLNRLPRTISRERKLCRLVVLSFGLLFILQVILSISLRLALHQATKNETKEEESLRRKLNIFDLNTEQGWVYFRGDFYYISHIKKSWSDSREDCLQRGADLVIISSTEEQNFIRLFRRNTWIGLSDTEEEGTWKWVDGSLLNSSFRYWRTGEPNSLGDEDCGEMAANDEENCWNDANCRDENFWICEKKVEQ</sequence>
<dbReference type="AlphaFoldDB" id="A0AAX7SU44"/>
<evidence type="ECO:0000313" key="6">
    <source>
        <dbReference type="Proteomes" id="UP000265100"/>
    </source>
</evidence>
<evidence type="ECO:0000256" key="2">
    <source>
        <dbReference type="ARBA" id="ARBA00023157"/>
    </source>
</evidence>
<dbReference type="Pfam" id="PF00059">
    <property type="entry name" value="Lectin_C"/>
    <property type="match status" value="1"/>
</dbReference>
<dbReference type="PROSITE" id="PS50041">
    <property type="entry name" value="C_TYPE_LECTIN_2"/>
    <property type="match status" value="1"/>
</dbReference>
<dbReference type="Gene3D" id="3.10.100.10">
    <property type="entry name" value="Mannose-Binding Protein A, subunit A"/>
    <property type="match status" value="1"/>
</dbReference>
<keyword evidence="3" id="KW-0472">Membrane</keyword>
<feature type="domain" description="C-type lectin" evidence="4">
    <location>
        <begin position="77"/>
        <end position="191"/>
    </location>
</feature>
<evidence type="ECO:0000313" key="5">
    <source>
        <dbReference type="Ensembl" id="ENSACLP00000048084.1"/>
    </source>
</evidence>
<dbReference type="SUPFAM" id="SSF56436">
    <property type="entry name" value="C-type lectin-like"/>
    <property type="match status" value="1"/>
</dbReference>
<dbReference type="InterPro" id="IPR050111">
    <property type="entry name" value="C-type_lectin/snaclec_domain"/>
</dbReference>
<proteinExistence type="predicted"/>
<dbReference type="InterPro" id="IPR033989">
    <property type="entry name" value="CD209-like_CTLD"/>
</dbReference>
<evidence type="ECO:0000256" key="1">
    <source>
        <dbReference type="ARBA" id="ARBA00022734"/>
    </source>
</evidence>
<dbReference type="PANTHER" id="PTHR22803">
    <property type="entry name" value="MANNOSE, PHOSPHOLIPASE, LECTIN RECEPTOR RELATED"/>
    <property type="match status" value="1"/>
</dbReference>
<reference evidence="5 6" key="1">
    <citation type="submission" date="2018-05" db="EMBL/GenBank/DDBJ databases">
        <authorList>
            <person name="Datahose"/>
        </authorList>
    </citation>
    <scope>NUCLEOTIDE SEQUENCE</scope>
</reference>
<accession>A0AAX7SU44</accession>
<keyword evidence="3" id="KW-0812">Transmembrane</keyword>
<dbReference type="InterPro" id="IPR016186">
    <property type="entry name" value="C-type_lectin-like/link_sf"/>
</dbReference>
<dbReference type="InterPro" id="IPR001304">
    <property type="entry name" value="C-type_lectin-like"/>
</dbReference>
<dbReference type="SMART" id="SM00034">
    <property type="entry name" value="CLECT"/>
    <property type="match status" value="1"/>
</dbReference>
<evidence type="ECO:0000256" key="3">
    <source>
        <dbReference type="SAM" id="Phobius"/>
    </source>
</evidence>
<dbReference type="InterPro" id="IPR016187">
    <property type="entry name" value="CTDL_fold"/>
</dbReference>